<keyword evidence="10" id="KW-1185">Reference proteome</keyword>
<dbReference type="SUPFAM" id="SSF51445">
    <property type="entry name" value="(Trans)glycosidases"/>
    <property type="match status" value="1"/>
</dbReference>
<feature type="chain" id="PRO_5047412610" evidence="4">
    <location>
        <begin position="28"/>
        <end position="896"/>
    </location>
</feature>
<dbReference type="InterPro" id="IPR017853">
    <property type="entry name" value="GH"/>
</dbReference>
<dbReference type="Gene3D" id="2.60.120.430">
    <property type="entry name" value="Galactose-binding lectin"/>
    <property type="match status" value="1"/>
</dbReference>
<feature type="domain" description="Glycosyl hydrolases family 2 sugar binding" evidence="7">
    <location>
        <begin position="42"/>
        <end position="204"/>
    </location>
</feature>
<dbReference type="InterPro" id="IPR006101">
    <property type="entry name" value="Glyco_hydro_2"/>
</dbReference>
<dbReference type="InterPro" id="IPR006102">
    <property type="entry name" value="Ig-like_GH2"/>
</dbReference>
<comment type="caution">
    <text evidence="9">The sequence shown here is derived from an EMBL/GenBank/DDBJ whole genome shotgun (WGS) entry which is preliminary data.</text>
</comment>
<dbReference type="Gene3D" id="3.20.20.80">
    <property type="entry name" value="Glycosidases"/>
    <property type="match status" value="1"/>
</dbReference>
<evidence type="ECO:0000256" key="3">
    <source>
        <dbReference type="ARBA" id="ARBA00023295"/>
    </source>
</evidence>
<evidence type="ECO:0000259" key="6">
    <source>
        <dbReference type="Pfam" id="PF02836"/>
    </source>
</evidence>
<comment type="similarity">
    <text evidence="1">Belongs to the glycosyl hydrolase 2 family.</text>
</comment>
<dbReference type="EMBL" id="JAQQXP010000002">
    <property type="protein sequence ID" value="MDC8831869.1"/>
    <property type="molecule type" value="Genomic_DNA"/>
</dbReference>
<feature type="domain" description="DUF4982" evidence="8">
    <location>
        <begin position="672"/>
        <end position="726"/>
    </location>
</feature>
<dbReference type="InterPro" id="IPR036156">
    <property type="entry name" value="Beta-gal/glucu_dom_sf"/>
</dbReference>
<feature type="domain" description="Glycoside hydrolase family 2 catalytic" evidence="6">
    <location>
        <begin position="331"/>
        <end position="643"/>
    </location>
</feature>
<dbReference type="Proteomes" id="UP001218788">
    <property type="component" value="Unassembled WGS sequence"/>
</dbReference>
<sequence length="896" mass="99233">MFLTVRNALFITTLLLLISGCSTPSQQQSSVTQSRDSQQLKDNWLFLQTDSLPESIHQPQFSAEKWQTVSVPHSWNRVGYYQNDFPHLHTEANVDMTMGVGIYRTEFSVAEETAGKQFWLEFDAVSRTAEVWLNGQYVGEHRGGFNRFRFDATPYVSPDKSNVLVVKVDNSKPTAESSTADTLPISGDFFVHGGIYRPVRLITTADVHLDMQDYGGPGVYATTTLGDNQATVTVTSRVSNSTESKQTVTINAQLIDGDSGTVAQSEQQLSISGSETSERVQQLTVTNPELWQGMENPHLYTLRVQVIDTNGTVLDQLDQQYGLREITVTADKGVLLNGKPLRLQGVAYHQDREGRGWAVSEEDIAEDINMLVEMGANTIRLAHYPHGQPVHEIANETGLILWDEIPLVTVWRYGEQHEDVNQALLENASLQLEEMIKQNFNHPSVAVWGIANEVDFGAVIPAFLGSPSDSEPDPTPVLTMLHEQTKALDPERYSTLANCCEANKRWANAKVPATTDIADTVGLNRYYGWYYGKPTDLDEHLDTIKSMYPQQPISVSEYGAGGALSMHTDNVLGGPVASTGKHQPEEYMSYVHEENWQIMAAKPYLWATWIWNAFDFATTTRREGDSIDINTKGLISYDREIKKDSYYFYQANWREEPVVHITSRRYIDRAYQQTPVKVYSNLAATELVVNGKSAGVLQDCPQSVCVFEDVALQQGSNTIVAKDANGDDASDSVTWQLAESQVNAYYIDAGAIMAAKTTQHQYGSDAFFSGGSAKTLDKASGWGRPPVKAQISQTDDRDLAATYRAGEFSYTLPLANGRYRVSLMFVAPVDIEDTVFTVSSNGKPLMEKSFTATKEDAFSADISTAEADVTDGQLQLSFVPQQGEAFVSAVVVTPLP</sequence>
<dbReference type="Pfam" id="PF02836">
    <property type="entry name" value="Glyco_hydro_2_C"/>
    <property type="match status" value="1"/>
</dbReference>
<name>A0ABT5L4A9_9ALTE</name>
<dbReference type="PRINTS" id="PR00132">
    <property type="entry name" value="GLHYDRLASE2"/>
</dbReference>
<dbReference type="PROSITE" id="PS51257">
    <property type="entry name" value="PROKAR_LIPOPROTEIN"/>
    <property type="match status" value="1"/>
</dbReference>
<evidence type="ECO:0000256" key="4">
    <source>
        <dbReference type="SAM" id="SignalP"/>
    </source>
</evidence>
<evidence type="ECO:0000259" key="8">
    <source>
        <dbReference type="Pfam" id="PF16355"/>
    </source>
</evidence>
<dbReference type="SUPFAM" id="SSF49303">
    <property type="entry name" value="beta-Galactosidase/glucuronidase domain"/>
    <property type="match status" value="1"/>
</dbReference>
<reference evidence="9 10" key="1">
    <citation type="submission" date="2022-10" db="EMBL/GenBank/DDBJ databases">
        <title>Alteromonas sp. chi3 Genome sequencing.</title>
        <authorList>
            <person name="Park S."/>
        </authorList>
    </citation>
    <scope>NUCLEOTIDE SEQUENCE [LARGE SCALE GENOMIC DNA]</scope>
    <source>
        <strain evidence="10">chi3</strain>
    </source>
</reference>
<dbReference type="Pfam" id="PF02837">
    <property type="entry name" value="Glyco_hydro_2_N"/>
    <property type="match status" value="1"/>
</dbReference>
<dbReference type="InterPro" id="IPR032311">
    <property type="entry name" value="DUF4982"/>
</dbReference>
<evidence type="ECO:0000259" key="5">
    <source>
        <dbReference type="Pfam" id="PF00703"/>
    </source>
</evidence>
<dbReference type="InterPro" id="IPR013783">
    <property type="entry name" value="Ig-like_fold"/>
</dbReference>
<protein>
    <submittedName>
        <fullName evidence="9">Glycoside hydrolase family 2 TIM barrel-domain containing protein</fullName>
    </submittedName>
</protein>
<accession>A0ABT5L4A9</accession>
<dbReference type="InterPro" id="IPR006104">
    <property type="entry name" value="Glyco_hydro_2_N"/>
</dbReference>
<evidence type="ECO:0000313" key="9">
    <source>
        <dbReference type="EMBL" id="MDC8831869.1"/>
    </source>
</evidence>
<dbReference type="InterPro" id="IPR051913">
    <property type="entry name" value="GH2_Domain-Containing"/>
</dbReference>
<evidence type="ECO:0000313" key="10">
    <source>
        <dbReference type="Proteomes" id="UP001218788"/>
    </source>
</evidence>
<dbReference type="RefSeq" id="WP_273641650.1">
    <property type="nucleotide sequence ID" value="NZ_JAQQXP010000002.1"/>
</dbReference>
<organism evidence="9 10">
    <name type="scientific">Alteromonas gilva</name>
    <dbReference type="NCBI Taxonomy" id="2987522"/>
    <lineage>
        <taxon>Bacteria</taxon>
        <taxon>Pseudomonadati</taxon>
        <taxon>Pseudomonadota</taxon>
        <taxon>Gammaproteobacteria</taxon>
        <taxon>Alteromonadales</taxon>
        <taxon>Alteromonadaceae</taxon>
        <taxon>Alteromonas/Salinimonas group</taxon>
        <taxon>Alteromonas</taxon>
    </lineage>
</organism>
<evidence type="ECO:0000256" key="1">
    <source>
        <dbReference type="ARBA" id="ARBA00007401"/>
    </source>
</evidence>
<evidence type="ECO:0000256" key="2">
    <source>
        <dbReference type="ARBA" id="ARBA00022801"/>
    </source>
</evidence>
<gene>
    <name evidence="9" type="ORF">OIK42_14015</name>
</gene>
<dbReference type="SUPFAM" id="SSF49785">
    <property type="entry name" value="Galactose-binding domain-like"/>
    <property type="match status" value="1"/>
</dbReference>
<evidence type="ECO:0000259" key="7">
    <source>
        <dbReference type="Pfam" id="PF02837"/>
    </source>
</evidence>
<feature type="signal peptide" evidence="4">
    <location>
        <begin position="1"/>
        <end position="27"/>
    </location>
</feature>
<dbReference type="InterPro" id="IPR008979">
    <property type="entry name" value="Galactose-bd-like_sf"/>
</dbReference>
<dbReference type="PANTHER" id="PTHR42732">
    <property type="entry name" value="BETA-GALACTOSIDASE"/>
    <property type="match status" value="1"/>
</dbReference>
<keyword evidence="4" id="KW-0732">Signal</keyword>
<keyword evidence="3" id="KW-0326">Glycosidase</keyword>
<dbReference type="Pfam" id="PF00703">
    <property type="entry name" value="Glyco_hydro_2"/>
    <property type="match status" value="1"/>
</dbReference>
<feature type="domain" description="Glycoside hydrolase family 2 immunoglobulin-like beta-sandwich" evidence="5">
    <location>
        <begin position="219"/>
        <end position="324"/>
    </location>
</feature>
<dbReference type="Gene3D" id="2.60.40.10">
    <property type="entry name" value="Immunoglobulins"/>
    <property type="match status" value="2"/>
</dbReference>
<dbReference type="GO" id="GO:0016787">
    <property type="term" value="F:hydrolase activity"/>
    <property type="evidence" value="ECO:0007669"/>
    <property type="project" value="UniProtKB-KW"/>
</dbReference>
<dbReference type="InterPro" id="IPR006103">
    <property type="entry name" value="Glyco_hydro_2_cat"/>
</dbReference>
<proteinExistence type="inferred from homology"/>
<dbReference type="PANTHER" id="PTHR42732:SF1">
    <property type="entry name" value="BETA-MANNOSIDASE"/>
    <property type="match status" value="1"/>
</dbReference>
<dbReference type="Pfam" id="PF16355">
    <property type="entry name" value="DUF4982"/>
    <property type="match status" value="1"/>
</dbReference>
<keyword evidence="2 9" id="KW-0378">Hydrolase</keyword>
<dbReference type="Gene3D" id="2.60.120.260">
    <property type="entry name" value="Galactose-binding domain-like"/>
    <property type="match status" value="1"/>
</dbReference>